<gene>
    <name evidence="1" type="ORF">BST23_11175</name>
</gene>
<dbReference type="Gene3D" id="2.30.110.10">
    <property type="entry name" value="Electron Transport, Fmn-binding Protein, Chain A"/>
    <property type="match status" value="1"/>
</dbReference>
<dbReference type="Proteomes" id="UP000192772">
    <property type="component" value="Unassembled WGS sequence"/>
</dbReference>
<dbReference type="InterPro" id="IPR004378">
    <property type="entry name" value="F420H2_quin_Rdtase"/>
</dbReference>
<evidence type="ECO:0000313" key="1">
    <source>
        <dbReference type="EMBL" id="ORA66261.1"/>
    </source>
</evidence>
<sequence length="127" mass="14386">MQLPQWLARFNRHVTNPIQRLWAGWAPTFGILEHVGRKSGRPYRTPLTVFSTSDGVAILLTYGPNRDWLKNITAAGNARMKRHGRTFTVTDPRVVSKAEAAEHVTGMARFLFGRMPFEQAVLLRRAA</sequence>
<organism evidence="1 2">
    <name type="scientific">Mycolicibacterium elephantis</name>
    <dbReference type="NCBI Taxonomy" id="81858"/>
    <lineage>
        <taxon>Bacteria</taxon>
        <taxon>Bacillati</taxon>
        <taxon>Actinomycetota</taxon>
        <taxon>Actinomycetes</taxon>
        <taxon>Mycobacteriales</taxon>
        <taxon>Mycobacteriaceae</taxon>
        <taxon>Mycolicibacterium</taxon>
    </lineage>
</organism>
<evidence type="ECO:0000313" key="2">
    <source>
        <dbReference type="Proteomes" id="UP000192772"/>
    </source>
</evidence>
<dbReference type="EMBL" id="MVHP01000010">
    <property type="protein sequence ID" value="ORA66261.1"/>
    <property type="molecule type" value="Genomic_DNA"/>
</dbReference>
<comment type="caution">
    <text evidence="1">The sequence shown here is derived from an EMBL/GenBank/DDBJ whole genome shotgun (WGS) entry which is preliminary data.</text>
</comment>
<name>A0A0M2ZF61_9MYCO</name>
<proteinExistence type="predicted"/>
<dbReference type="Pfam" id="PF04075">
    <property type="entry name" value="F420H2_quin_red"/>
    <property type="match status" value="1"/>
</dbReference>
<reference evidence="1 2" key="1">
    <citation type="submission" date="2017-02" db="EMBL/GenBank/DDBJ databases">
        <title>The new phylogeny of genus Mycobacterium.</title>
        <authorList>
            <person name="Tortoli E."/>
            <person name="Trovato A."/>
            <person name="Cirillo D.M."/>
        </authorList>
    </citation>
    <scope>NUCLEOTIDE SEQUENCE [LARGE SCALE GENOMIC DNA]</scope>
    <source>
        <strain evidence="1 2">FI-09383</strain>
    </source>
</reference>
<dbReference type="GO" id="GO:0016491">
    <property type="term" value="F:oxidoreductase activity"/>
    <property type="evidence" value="ECO:0007669"/>
    <property type="project" value="InterPro"/>
</dbReference>
<dbReference type="OrthoDB" id="3778270at2"/>
<dbReference type="NCBIfam" id="TIGR00026">
    <property type="entry name" value="hi_GC_TIGR00026"/>
    <property type="match status" value="1"/>
</dbReference>
<protein>
    <submittedName>
        <fullName evidence="1">Nitroreductase family deazaflavin-dependent oxidoreductase</fullName>
    </submittedName>
</protein>
<dbReference type="RefSeq" id="WP_046752457.1">
    <property type="nucleotide sequence ID" value="NZ_LBNO01000039.1"/>
</dbReference>
<dbReference type="InterPro" id="IPR012349">
    <property type="entry name" value="Split_barrel_FMN-bd"/>
</dbReference>
<dbReference type="STRING" id="81858.BST23_11175"/>
<dbReference type="AlphaFoldDB" id="A0A0M2ZF61"/>
<accession>A0A0M2ZF61</accession>